<feature type="domain" description="NADH-quinone oxidoreductase subunit D" evidence="4">
    <location>
        <begin position="562"/>
        <end position="644"/>
    </location>
</feature>
<gene>
    <name evidence="5" type="primary">amoMp16</name>
</gene>
<dbReference type="InterPro" id="IPR022885">
    <property type="entry name" value="NDH1_su_D/H"/>
</dbReference>
<dbReference type="Pfam" id="PF00346">
    <property type="entry name" value="Complex1_49kDa"/>
    <property type="match status" value="2"/>
</dbReference>
<feature type="domain" description="NADH-quinone oxidoreductase subunit D" evidence="4">
    <location>
        <begin position="380"/>
        <end position="475"/>
    </location>
</feature>
<keyword evidence="3" id="KW-0520">NAD</keyword>
<dbReference type="GO" id="GO:0016651">
    <property type="term" value="F:oxidoreductase activity, acting on NAD(P)H"/>
    <property type="evidence" value="ECO:0007669"/>
    <property type="project" value="InterPro"/>
</dbReference>
<dbReference type="GeneID" id="38344245"/>
<protein>
    <recommendedName>
        <fullName evidence="4">NADH-quinone oxidoreductase subunit D domain-containing protein</fullName>
    </recommendedName>
</protein>
<sequence>MQTQLVLYGNPTLSDMDFIMDTDLPSFHSSASSTSSSTLSDAQSAAPDLDPLFHQICNEYYRCVHEAGKVLPPEWTMPDLVRTMFGDEAIQHGFLTDAYYDWLRWVEGGTPGRAIAKVEGDAFLERANQKFHFEFRTSTSCCSWCFTISIGNERRSGGTCGTTYWITPVRHEAADAESAPMPLAMPCLVPRHGGGQKGEGCEGGLVIHTSGQMNGGPTDPGFHERWRVLECLSRALAHTPGTQQRGTTRPYSQRGGWHYWQRPSGENAAGAKRGRPVPGEHSIGAFGGTGELHLLLDRCVGQRARGTCCPPFLLCFENRVNGEWAEGKERALVYVMQVNVYEKAVSRVSSSFRRRPYLCFYDGPRTRSFFSRRETFELRASTPSLWAFEEREKLLEFYERVSGARMHASFIRPGGVAQDLPLGLCRDIDSFTQQFASRIDELEEMSTGNRIWKQRLVDIGTVTAQQAKDWGFSGAGRATHLRMVLVLRTVNGFASGLWARRNRMSSPGWSTVRQNRHRLGHVTCTELVADWAFSLIKADQLAAFLLSKSRSNRAGGTSNEIGVCWDSRRAAPYDVHDQSDPDVPVGTRGDRYDRYCIRIEEMRQSLRILVQCPNQMPSGMIKADDRKLCPPSRCRMKLSMESIPRLAHLVGRGEALGTPISFFGAVSFPVPPPRHSASLPVLRKNQLTSPFFIDLGEKEPSTSWQARHQVSGLMRITKLTRRSWLLAQQGGALPHRRRTRGSVRGGASGFQCTASKIRTSLPADHCRPILE</sequence>
<keyword evidence="5" id="KW-0496">Mitochondrion</keyword>
<accession>A0A385G281</accession>
<geneLocation type="mitochondrion" evidence="5"/>
<organism evidence="5">
    <name type="scientific">Ammopiptanthus mongolicus</name>
    <name type="common">Piptanthus mongolicus</name>
    <dbReference type="NCBI Taxonomy" id="126911"/>
    <lineage>
        <taxon>Eukaryota</taxon>
        <taxon>Viridiplantae</taxon>
        <taxon>Streptophyta</taxon>
        <taxon>Embryophyta</taxon>
        <taxon>Tracheophyta</taxon>
        <taxon>Spermatophyta</taxon>
        <taxon>Magnoliopsida</taxon>
        <taxon>eudicotyledons</taxon>
        <taxon>Gunneridae</taxon>
        <taxon>Pentapetalae</taxon>
        <taxon>rosids</taxon>
        <taxon>fabids</taxon>
        <taxon>Fabales</taxon>
        <taxon>Fabaceae</taxon>
        <taxon>Papilionoideae</taxon>
        <taxon>50 kb inversion clade</taxon>
        <taxon>genistoids sensu lato</taxon>
        <taxon>core genistoids</taxon>
        <taxon>Sophoreae</taxon>
        <taxon>Ammopiptanthus</taxon>
    </lineage>
</organism>
<dbReference type="AlphaFoldDB" id="A0A385G281"/>
<dbReference type="RefSeq" id="YP_009526548.1">
    <property type="nucleotide sequence ID" value="NC_039660.1"/>
</dbReference>
<name>A0A385G281_AMMMO</name>
<evidence type="ECO:0000256" key="1">
    <source>
        <dbReference type="ARBA" id="ARBA00005769"/>
    </source>
</evidence>
<dbReference type="PANTHER" id="PTHR11993">
    <property type="entry name" value="NADH-UBIQUINONE OXIDOREDUCTASE 49 KDA SUBUNIT"/>
    <property type="match status" value="1"/>
</dbReference>
<dbReference type="InterPro" id="IPR029014">
    <property type="entry name" value="NiFe-Hase_large"/>
</dbReference>
<comment type="similarity">
    <text evidence="1">Belongs to the complex I 49 kDa subunit family.</text>
</comment>
<dbReference type="EMBL" id="MF683210">
    <property type="protein sequence ID" value="AXV54307.1"/>
    <property type="molecule type" value="Genomic_DNA"/>
</dbReference>
<reference evidence="5" key="1">
    <citation type="journal article" date="2018" name="Mitochondrial DNA Part B Resour">
        <title>The complete mitochondrial genome of a tertiary relict evergreen woody plant Ammopiptanthus mongolicus.</title>
        <authorList>
            <person name="Yu T."/>
            <person name="Sun L."/>
            <person name="Cui H."/>
            <person name="Liu S."/>
            <person name="Men J."/>
            <person name="Chen S."/>
            <person name="Chen Y."/>
            <person name="Lu C."/>
        </authorList>
    </citation>
    <scope>NUCLEOTIDE SEQUENCE</scope>
</reference>
<dbReference type="GO" id="GO:0051287">
    <property type="term" value="F:NAD binding"/>
    <property type="evidence" value="ECO:0007669"/>
    <property type="project" value="InterPro"/>
</dbReference>
<evidence type="ECO:0000256" key="2">
    <source>
        <dbReference type="ARBA" id="ARBA00022967"/>
    </source>
</evidence>
<dbReference type="GO" id="GO:0005739">
    <property type="term" value="C:mitochondrion"/>
    <property type="evidence" value="ECO:0007669"/>
    <property type="project" value="GOC"/>
</dbReference>
<dbReference type="GO" id="GO:0048038">
    <property type="term" value="F:quinone binding"/>
    <property type="evidence" value="ECO:0007669"/>
    <property type="project" value="InterPro"/>
</dbReference>
<evidence type="ECO:0000313" key="5">
    <source>
        <dbReference type="EMBL" id="AXV54307.1"/>
    </source>
</evidence>
<keyword evidence="2" id="KW-1278">Translocase</keyword>
<dbReference type="PANTHER" id="PTHR11993:SF10">
    <property type="entry name" value="NADH DEHYDROGENASE [UBIQUINONE] IRON-SULFUR PROTEIN 2, MITOCHONDRIAL"/>
    <property type="match status" value="1"/>
</dbReference>
<dbReference type="SUPFAM" id="SSF56762">
    <property type="entry name" value="HydB/Nqo4-like"/>
    <property type="match status" value="1"/>
</dbReference>
<evidence type="ECO:0000259" key="4">
    <source>
        <dbReference type="Pfam" id="PF00346"/>
    </source>
</evidence>
<dbReference type="GO" id="GO:0006120">
    <property type="term" value="P:mitochondrial electron transport, NADH to ubiquinone"/>
    <property type="evidence" value="ECO:0007669"/>
    <property type="project" value="TreeGrafter"/>
</dbReference>
<dbReference type="Gene3D" id="1.10.645.10">
    <property type="entry name" value="Cytochrome-c3 Hydrogenase, chain B"/>
    <property type="match status" value="2"/>
</dbReference>
<dbReference type="InterPro" id="IPR001135">
    <property type="entry name" value="NADH_Q_OxRdtase_suD"/>
</dbReference>
<proteinExistence type="inferred from homology"/>
<evidence type="ECO:0000256" key="3">
    <source>
        <dbReference type="ARBA" id="ARBA00023027"/>
    </source>
</evidence>